<dbReference type="Proteomes" id="UP001295469">
    <property type="component" value="Chromosome C01"/>
</dbReference>
<protein>
    <submittedName>
        <fullName evidence="1">(rape) hypothetical protein</fullName>
    </submittedName>
</protein>
<evidence type="ECO:0000313" key="1">
    <source>
        <dbReference type="EMBL" id="CAF2074266.1"/>
    </source>
</evidence>
<sequence>KNFETRTNVIVTCFVISCYYRILRVSFKMTTLLPSLASCIDFATVTLRVNRDTRVVFYCLIV</sequence>
<dbReference type="EMBL" id="HG994365">
    <property type="protein sequence ID" value="CAF2074266.1"/>
    <property type="molecule type" value="Genomic_DNA"/>
</dbReference>
<feature type="non-terminal residue" evidence="1">
    <location>
        <position position="1"/>
    </location>
</feature>
<name>A0A816RF18_BRANA</name>
<organism evidence="1">
    <name type="scientific">Brassica napus</name>
    <name type="common">Rape</name>
    <dbReference type="NCBI Taxonomy" id="3708"/>
    <lineage>
        <taxon>Eukaryota</taxon>
        <taxon>Viridiplantae</taxon>
        <taxon>Streptophyta</taxon>
        <taxon>Embryophyta</taxon>
        <taxon>Tracheophyta</taxon>
        <taxon>Spermatophyta</taxon>
        <taxon>Magnoliopsida</taxon>
        <taxon>eudicotyledons</taxon>
        <taxon>Gunneridae</taxon>
        <taxon>Pentapetalae</taxon>
        <taxon>rosids</taxon>
        <taxon>malvids</taxon>
        <taxon>Brassicales</taxon>
        <taxon>Brassicaceae</taxon>
        <taxon>Brassiceae</taxon>
        <taxon>Brassica</taxon>
    </lineage>
</organism>
<proteinExistence type="predicted"/>
<gene>
    <name evidence="1" type="ORF">DARMORV10_C01P31690.1</name>
</gene>
<feature type="non-terminal residue" evidence="1">
    <location>
        <position position="62"/>
    </location>
</feature>
<reference evidence="1" key="1">
    <citation type="submission" date="2021-01" db="EMBL/GenBank/DDBJ databases">
        <authorList>
            <consortium name="Genoscope - CEA"/>
            <person name="William W."/>
        </authorList>
    </citation>
    <scope>NUCLEOTIDE SEQUENCE</scope>
</reference>
<accession>A0A816RF18</accession>
<dbReference type="AlphaFoldDB" id="A0A816RF18"/>